<proteinExistence type="predicted"/>
<dbReference type="Proteomes" id="UP000784700">
    <property type="component" value="Unassembled WGS sequence"/>
</dbReference>
<protein>
    <submittedName>
        <fullName evidence="2">Uncharacterized protein</fullName>
    </submittedName>
</protein>
<reference evidence="2" key="1">
    <citation type="submission" date="2018-08" db="EMBL/GenBank/DDBJ databases">
        <title>Comparative genomics of wild bee and flower associated Lactobacillus reveals potential adaptation to the bee host.</title>
        <authorList>
            <person name="Vuong H.Q."/>
            <person name="Mcfrederick Q.S."/>
        </authorList>
    </citation>
    <scope>NUCLEOTIDE SEQUENCE</scope>
    <source>
        <strain evidence="2">HV_63</strain>
    </source>
</reference>
<keyword evidence="1" id="KW-0472">Membrane</keyword>
<evidence type="ECO:0000256" key="1">
    <source>
        <dbReference type="SAM" id="Phobius"/>
    </source>
</evidence>
<name>A0A9Q8INX1_9LACO</name>
<keyword evidence="1" id="KW-1133">Transmembrane helix</keyword>
<organism evidence="2 3">
    <name type="scientific">Apilactobacillus micheneri</name>
    <dbReference type="NCBI Taxonomy" id="1899430"/>
    <lineage>
        <taxon>Bacteria</taxon>
        <taxon>Bacillati</taxon>
        <taxon>Bacillota</taxon>
        <taxon>Bacilli</taxon>
        <taxon>Lactobacillales</taxon>
        <taxon>Lactobacillaceae</taxon>
        <taxon>Apilactobacillus</taxon>
    </lineage>
</organism>
<feature type="transmembrane region" description="Helical" evidence="1">
    <location>
        <begin position="41"/>
        <end position="65"/>
    </location>
</feature>
<dbReference type="RefSeq" id="WP_140925045.1">
    <property type="nucleotide sequence ID" value="NZ_QUBF01000004.1"/>
</dbReference>
<accession>A0A9Q8INX1</accession>
<dbReference type="AlphaFoldDB" id="A0A9Q8INX1"/>
<feature type="transmembrane region" description="Helical" evidence="1">
    <location>
        <begin position="7"/>
        <end position="29"/>
    </location>
</feature>
<evidence type="ECO:0000313" key="2">
    <source>
        <dbReference type="EMBL" id="TPR43761.1"/>
    </source>
</evidence>
<comment type="caution">
    <text evidence="2">The sequence shown here is derived from an EMBL/GenBank/DDBJ whole genome shotgun (WGS) entry which is preliminary data.</text>
</comment>
<feature type="transmembrane region" description="Helical" evidence="1">
    <location>
        <begin position="94"/>
        <end position="111"/>
    </location>
</feature>
<sequence>MYKYVSIVLRTVSVILSVIAGTIIGLNMIPVEPIDELPIPIIIFIIMGIVTIILLILQIIAAFFIQNTKFDFVLAIILILMALALWALNPDVKFPYVCGVISNIALMLGNLKENKN</sequence>
<dbReference type="EMBL" id="QUBG01000004">
    <property type="protein sequence ID" value="TPR43761.1"/>
    <property type="molecule type" value="Genomic_DNA"/>
</dbReference>
<gene>
    <name evidence="2" type="ORF">DY130_04840</name>
</gene>
<keyword evidence="1" id="KW-0812">Transmembrane</keyword>
<evidence type="ECO:0000313" key="3">
    <source>
        <dbReference type="Proteomes" id="UP000784700"/>
    </source>
</evidence>
<feature type="transmembrane region" description="Helical" evidence="1">
    <location>
        <begin position="72"/>
        <end position="88"/>
    </location>
</feature>